<evidence type="ECO:0000313" key="2">
    <source>
        <dbReference type="Proteomes" id="UP000222542"/>
    </source>
</evidence>
<accession>A0A2G2YM49</accession>
<sequence>MEGSTILYGDNTSAIRIATNPMHHENTKHIDVDCHYIRELVEGRSINLRYIYPLKINWLICSLKPCQKVDTIIFCPNSCFVIQNISLREGIDVTLFKPYLIWMLPYLVSQNQIMIITKS</sequence>
<reference evidence="1 2" key="1">
    <citation type="journal article" date="2014" name="Nat. Genet.">
        <title>Genome sequence of the hot pepper provides insights into the evolution of pungency in Capsicum species.</title>
        <authorList>
            <person name="Kim S."/>
            <person name="Park M."/>
            <person name="Yeom S.I."/>
            <person name="Kim Y.M."/>
            <person name="Lee J.M."/>
            <person name="Lee H.A."/>
            <person name="Seo E."/>
            <person name="Choi J."/>
            <person name="Cheong K."/>
            <person name="Kim K.T."/>
            <person name="Jung K."/>
            <person name="Lee G.W."/>
            <person name="Oh S.K."/>
            <person name="Bae C."/>
            <person name="Kim S.B."/>
            <person name="Lee H.Y."/>
            <person name="Kim S.Y."/>
            <person name="Kim M.S."/>
            <person name="Kang B.C."/>
            <person name="Jo Y.D."/>
            <person name="Yang H.B."/>
            <person name="Jeong H.J."/>
            <person name="Kang W.H."/>
            <person name="Kwon J.K."/>
            <person name="Shin C."/>
            <person name="Lim J.Y."/>
            <person name="Park J.H."/>
            <person name="Huh J.H."/>
            <person name="Kim J.S."/>
            <person name="Kim B.D."/>
            <person name="Cohen O."/>
            <person name="Paran I."/>
            <person name="Suh M.C."/>
            <person name="Lee S.B."/>
            <person name="Kim Y.K."/>
            <person name="Shin Y."/>
            <person name="Noh S.J."/>
            <person name="Park J."/>
            <person name="Seo Y.S."/>
            <person name="Kwon S.Y."/>
            <person name="Kim H.A."/>
            <person name="Park J.M."/>
            <person name="Kim H.J."/>
            <person name="Choi S.B."/>
            <person name="Bosland P.W."/>
            <person name="Reeves G."/>
            <person name="Jo S.H."/>
            <person name="Lee B.W."/>
            <person name="Cho H.T."/>
            <person name="Choi H.S."/>
            <person name="Lee M.S."/>
            <person name="Yu Y."/>
            <person name="Do Choi Y."/>
            <person name="Park B.S."/>
            <person name="van Deynze A."/>
            <person name="Ashrafi H."/>
            <person name="Hill T."/>
            <person name="Kim W.T."/>
            <person name="Pai H.S."/>
            <person name="Ahn H.K."/>
            <person name="Yeam I."/>
            <person name="Giovannoni J.J."/>
            <person name="Rose J.K."/>
            <person name="Sorensen I."/>
            <person name="Lee S.J."/>
            <person name="Kim R.W."/>
            <person name="Choi I.Y."/>
            <person name="Choi B.S."/>
            <person name="Lim J.S."/>
            <person name="Lee Y.H."/>
            <person name="Choi D."/>
        </authorList>
    </citation>
    <scope>NUCLEOTIDE SEQUENCE [LARGE SCALE GENOMIC DNA]</scope>
    <source>
        <strain evidence="2">cv. CM334</strain>
    </source>
</reference>
<proteinExistence type="predicted"/>
<dbReference type="Proteomes" id="UP000222542">
    <property type="component" value="Unassembled WGS sequence"/>
</dbReference>
<keyword evidence="2" id="KW-1185">Reference proteome</keyword>
<reference evidence="1 2" key="2">
    <citation type="journal article" date="2017" name="Genome Biol.">
        <title>New reference genome sequences of hot pepper reveal the massive evolution of plant disease-resistance genes by retroduplication.</title>
        <authorList>
            <person name="Kim S."/>
            <person name="Park J."/>
            <person name="Yeom S.I."/>
            <person name="Kim Y.M."/>
            <person name="Seo E."/>
            <person name="Kim K.T."/>
            <person name="Kim M.S."/>
            <person name="Lee J.M."/>
            <person name="Cheong K."/>
            <person name="Shin H.S."/>
            <person name="Kim S.B."/>
            <person name="Han K."/>
            <person name="Lee J."/>
            <person name="Park M."/>
            <person name="Lee H.A."/>
            <person name="Lee H.Y."/>
            <person name="Lee Y."/>
            <person name="Oh S."/>
            <person name="Lee J.H."/>
            <person name="Choi E."/>
            <person name="Choi E."/>
            <person name="Lee S.E."/>
            <person name="Jeon J."/>
            <person name="Kim H."/>
            <person name="Choi G."/>
            <person name="Song H."/>
            <person name="Lee J."/>
            <person name="Lee S.C."/>
            <person name="Kwon J.K."/>
            <person name="Lee H.Y."/>
            <person name="Koo N."/>
            <person name="Hong Y."/>
            <person name="Kim R.W."/>
            <person name="Kang W.H."/>
            <person name="Huh J.H."/>
            <person name="Kang B.C."/>
            <person name="Yang T.J."/>
            <person name="Lee Y.H."/>
            <person name="Bennetzen J.L."/>
            <person name="Choi D."/>
        </authorList>
    </citation>
    <scope>NUCLEOTIDE SEQUENCE [LARGE SCALE GENOMIC DNA]</scope>
    <source>
        <strain evidence="2">cv. CM334</strain>
    </source>
</reference>
<evidence type="ECO:0008006" key="3">
    <source>
        <dbReference type="Google" id="ProtNLM"/>
    </source>
</evidence>
<dbReference type="Gramene" id="PHT70775">
    <property type="protein sequence ID" value="PHT70775"/>
    <property type="gene ID" value="T459_25879"/>
</dbReference>
<dbReference type="CDD" id="cd09272">
    <property type="entry name" value="RNase_HI_RT_Ty1"/>
    <property type="match status" value="1"/>
</dbReference>
<protein>
    <recommendedName>
        <fullName evidence="3">Copia protein</fullName>
    </recommendedName>
</protein>
<dbReference type="EMBL" id="AYRZ02000010">
    <property type="protein sequence ID" value="PHT70775.1"/>
    <property type="molecule type" value="Genomic_DNA"/>
</dbReference>
<name>A0A2G2YM49_CAPAN</name>
<dbReference type="AlphaFoldDB" id="A0A2G2YM49"/>
<comment type="caution">
    <text evidence="1">The sequence shown here is derived from an EMBL/GenBank/DDBJ whole genome shotgun (WGS) entry which is preliminary data.</text>
</comment>
<organism evidence="1 2">
    <name type="scientific">Capsicum annuum</name>
    <name type="common">Capsicum pepper</name>
    <dbReference type="NCBI Taxonomy" id="4072"/>
    <lineage>
        <taxon>Eukaryota</taxon>
        <taxon>Viridiplantae</taxon>
        <taxon>Streptophyta</taxon>
        <taxon>Embryophyta</taxon>
        <taxon>Tracheophyta</taxon>
        <taxon>Spermatophyta</taxon>
        <taxon>Magnoliopsida</taxon>
        <taxon>eudicotyledons</taxon>
        <taxon>Gunneridae</taxon>
        <taxon>Pentapetalae</taxon>
        <taxon>asterids</taxon>
        <taxon>lamiids</taxon>
        <taxon>Solanales</taxon>
        <taxon>Solanaceae</taxon>
        <taxon>Solanoideae</taxon>
        <taxon>Capsiceae</taxon>
        <taxon>Capsicum</taxon>
    </lineage>
</organism>
<evidence type="ECO:0000313" key="1">
    <source>
        <dbReference type="EMBL" id="PHT70775.1"/>
    </source>
</evidence>
<gene>
    <name evidence="1" type="ORF">T459_25879</name>
</gene>